<keyword evidence="4" id="KW-0804">Transcription</keyword>
<evidence type="ECO:0000313" key="7">
    <source>
        <dbReference type="EMBL" id="MDH7959723.1"/>
    </source>
</evidence>
<dbReference type="Pfam" id="PF13411">
    <property type="entry name" value="MerR_1"/>
    <property type="match status" value="1"/>
</dbReference>
<evidence type="ECO:0000256" key="4">
    <source>
        <dbReference type="ARBA" id="ARBA00023163"/>
    </source>
</evidence>
<accession>A0A1I4HU49</accession>
<sequence length="245" mass="29259">MQNIKAITKMTGLTSKTLRHWEAVGLLSPVRDQNDYRLYSEQDIAQIFYIMSLRKLDLPLDQIKNILSEDQEEKETLRQHLTRLNDQLEHLEKLIEHLSHKLEKGDYRMNEQEFELLKRTQLKENEDKYGLEIRQKWGSARIDKSYQKYAQADQAKIQHWQNGHEKMVQMLEEAYETQDNPLAQQAIALHKEILELFWPEATITPEAHIGLGQMYVEDPRFRSNYNKKHAQLPEYFLEAIQNYYK</sequence>
<dbReference type="EMBL" id="JARYTV010000003">
    <property type="protein sequence ID" value="MDH7959723.1"/>
    <property type="molecule type" value="Genomic_DNA"/>
</dbReference>
<dbReference type="GO" id="GO:0003677">
    <property type="term" value="F:DNA binding"/>
    <property type="evidence" value="ECO:0007669"/>
    <property type="project" value="UniProtKB-KW"/>
</dbReference>
<keyword evidence="5" id="KW-0175">Coiled coil</keyword>
<reference evidence="8 9" key="1">
    <citation type="submission" date="2016-10" db="EMBL/GenBank/DDBJ databases">
        <authorList>
            <person name="de Groot N.N."/>
        </authorList>
    </citation>
    <scope>NUCLEOTIDE SEQUENCE [LARGE SCALE GENOMIC DNA]</scope>
    <source>
        <strain evidence="8 9">M79</strain>
    </source>
</reference>
<dbReference type="Proteomes" id="UP001157396">
    <property type="component" value="Unassembled WGS sequence"/>
</dbReference>
<dbReference type="AlphaFoldDB" id="A0A1I4HU49"/>
<feature type="domain" description="HTH merR-type" evidence="6">
    <location>
        <begin position="1"/>
        <end position="69"/>
    </location>
</feature>
<dbReference type="SUPFAM" id="SSF46955">
    <property type="entry name" value="Putative DNA-binding domain"/>
    <property type="match status" value="1"/>
</dbReference>
<dbReference type="InterPro" id="IPR009061">
    <property type="entry name" value="DNA-bd_dom_put_sf"/>
</dbReference>
<dbReference type="PANTHER" id="PTHR30204">
    <property type="entry name" value="REDOX-CYCLING DRUG-SENSING TRANSCRIPTIONAL ACTIVATOR SOXR"/>
    <property type="match status" value="1"/>
</dbReference>
<evidence type="ECO:0000259" key="6">
    <source>
        <dbReference type="PROSITE" id="PS50937"/>
    </source>
</evidence>
<dbReference type="OrthoDB" id="9814833at2"/>
<dbReference type="Pfam" id="PF07739">
    <property type="entry name" value="TipAS"/>
    <property type="match status" value="1"/>
</dbReference>
<dbReference type="EMBL" id="FOTJ01000010">
    <property type="protein sequence ID" value="SFL44976.1"/>
    <property type="molecule type" value="Genomic_DNA"/>
</dbReference>
<dbReference type="Gene3D" id="1.10.1660.10">
    <property type="match status" value="1"/>
</dbReference>
<dbReference type="GO" id="GO:0003700">
    <property type="term" value="F:DNA-binding transcription factor activity"/>
    <property type="evidence" value="ECO:0007669"/>
    <property type="project" value="InterPro"/>
</dbReference>
<dbReference type="SUPFAM" id="SSF89082">
    <property type="entry name" value="Antibiotic binding domain of TipA-like multidrug resistance regulators"/>
    <property type="match status" value="1"/>
</dbReference>
<dbReference type="InterPro" id="IPR000551">
    <property type="entry name" value="MerR-type_HTH_dom"/>
</dbReference>
<dbReference type="Gene3D" id="1.10.490.50">
    <property type="entry name" value="Antibiotic binding domain of TipA-like multidrug resistance regulators"/>
    <property type="match status" value="1"/>
</dbReference>
<dbReference type="InterPro" id="IPR012925">
    <property type="entry name" value="TipAS_dom"/>
</dbReference>
<dbReference type="CDD" id="cd01106">
    <property type="entry name" value="HTH_TipAL-Mta"/>
    <property type="match status" value="1"/>
</dbReference>
<dbReference type="SMART" id="SM00422">
    <property type="entry name" value="HTH_MERR"/>
    <property type="match status" value="1"/>
</dbReference>
<keyword evidence="3" id="KW-0010">Activator</keyword>
<dbReference type="PANTHER" id="PTHR30204:SF90">
    <property type="entry name" value="HTH-TYPE TRANSCRIPTIONAL ACTIVATOR MTA"/>
    <property type="match status" value="1"/>
</dbReference>
<organism evidence="8 9">
    <name type="scientific">Lactococcus garvieae</name>
    <dbReference type="NCBI Taxonomy" id="1363"/>
    <lineage>
        <taxon>Bacteria</taxon>
        <taxon>Bacillati</taxon>
        <taxon>Bacillota</taxon>
        <taxon>Bacilli</taxon>
        <taxon>Lactobacillales</taxon>
        <taxon>Streptococcaceae</taxon>
        <taxon>Lactococcus</taxon>
    </lineage>
</organism>
<evidence type="ECO:0000256" key="3">
    <source>
        <dbReference type="ARBA" id="ARBA00023159"/>
    </source>
</evidence>
<protein>
    <submittedName>
        <fullName evidence="8">DNA-binding transcriptional regulator, MerR family</fullName>
    </submittedName>
    <submittedName>
        <fullName evidence="7">MerR family transcriptional regulator</fullName>
    </submittedName>
</protein>
<proteinExistence type="predicted"/>
<evidence type="ECO:0000256" key="2">
    <source>
        <dbReference type="ARBA" id="ARBA00023125"/>
    </source>
</evidence>
<dbReference type="InterPro" id="IPR047057">
    <property type="entry name" value="MerR_fam"/>
</dbReference>
<name>A0A1I4HU49_9LACT</name>
<evidence type="ECO:0000256" key="1">
    <source>
        <dbReference type="ARBA" id="ARBA00023015"/>
    </source>
</evidence>
<evidence type="ECO:0000313" key="9">
    <source>
        <dbReference type="Proteomes" id="UP000181969"/>
    </source>
</evidence>
<evidence type="ECO:0000256" key="5">
    <source>
        <dbReference type="SAM" id="Coils"/>
    </source>
</evidence>
<keyword evidence="2 8" id="KW-0238">DNA-binding</keyword>
<reference evidence="7" key="2">
    <citation type="submission" date="2023-04" db="EMBL/GenBank/DDBJ databases">
        <title>Genomic analysis of Lactococcus garvieae isolates.</title>
        <authorList>
            <person name="Zhanghang C."/>
        </authorList>
    </citation>
    <scope>NUCLEOTIDE SEQUENCE</scope>
    <source>
        <strain evidence="7">ZB-1</strain>
    </source>
</reference>
<keyword evidence="1" id="KW-0805">Transcription regulation</keyword>
<evidence type="ECO:0000313" key="8">
    <source>
        <dbReference type="EMBL" id="SFL44976.1"/>
    </source>
</evidence>
<dbReference type="InterPro" id="IPR036244">
    <property type="entry name" value="TipA-like_antibiotic-bd"/>
</dbReference>
<dbReference type="RefSeq" id="WP_003133602.1">
    <property type="nucleotide sequence ID" value="NZ_AP026069.1"/>
</dbReference>
<feature type="coiled-coil region" evidence="5">
    <location>
        <begin position="60"/>
        <end position="101"/>
    </location>
</feature>
<dbReference type="PROSITE" id="PS50937">
    <property type="entry name" value="HTH_MERR_2"/>
    <property type="match status" value="1"/>
</dbReference>
<dbReference type="Proteomes" id="UP000181969">
    <property type="component" value="Unassembled WGS sequence"/>
</dbReference>
<gene>
    <name evidence="7" type="ORF">QHR29_04510</name>
    <name evidence="8" type="ORF">SAMN05216438_11047</name>
</gene>